<organism evidence="1 2">
    <name type="scientific">Streptomyces asoensis</name>
    <dbReference type="NCBI Taxonomy" id="249586"/>
    <lineage>
        <taxon>Bacteria</taxon>
        <taxon>Bacillati</taxon>
        <taxon>Actinomycetota</taxon>
        <taxon>Actinomycetes</taxon>
        <taxon>Kitasatosporales</taxon>
        <taxon>Streptomycetaceae</taxon>
        <taxon>Streptomyces</taxon>
    </lineage>
</organism>
<reference evidence="1" key="1">
    <citation type="submission" date="2020-03" db="EMBL/GenBank/DDBJ databases">
        <title>Molecular networking-based the target discovery of potent antiproliferative macrolactams: 5/6/7/16 polycyclic ansamycins and glycosylated trienomycin from Streptomyces cacaoi subsp. asoensis.</title>
        <authorList>
            <person name="Liu L.-L."/>
        </authorList>
    </citation>
    <scope>NUCLEOTIDE SEQUENCE [LARGE SCALE GENOMIC DNA]</scope>
    <source>
        <strain evidence="1">H2S5</strain>
    </source>
</reference>
<evidence type="ECO:0000313" key="1">
    <source>
        <dbReference type="EMBL" id="QJT04716.1"/>
    </source>
</evidence>
<protein>
    <submittedName>
        <fullName evidence="1">Uncharacterized protein</fullName>
    </submittedName>
</protein>
<dbReference type="Proteomes" id="UP000502665">
    <property type="component" value="Chromosome"/>
</dbReference>
<sequence>MPYSPNDEQWREYHVTPRYLAGSTFTGDPALRPLLDARWNLTHDEMGIMWNQICQGSRLFTLVQYPLGRLMMVL</sequence>
<evidence type="ECO:0000313" key="2">
    <source>
        <dbReference type="Proteomes" id="UP000502665"/>
    </source>
</evidence>
<keyword evidence="2" id="KW-1185">Reference proteome</keyword>
<dbReference type="AlphaFoldDB" id="A0A6M4X3B6"/>
<name>A0A6M4X3B6_9ACTN</name>
<proteinExistence type="predicted"/>
<gene>
    <name evidence="1" type="ORF">G9272_34125</name>
</gene>
<dbReference type="RefSeq" id="WP_171400042.1">
    <property type="nucleotide sequence ID" value="NZ_CP049838.1"/>
</dbReference>
<accession>A0A6M4X3B6</accession>
<dbReference type="EMBL" id="CP049838">
    <property type="protein sequence ID" value="QJT04716.1"/>
    <property type="molecule type" value="Genomic_DNA"/>
</dbReference>